<dbReference type="Proteomes" id="UP000272781">
    <property type="component" value="Unassembled WGS sequence"/>
</dbReference>
<dbReference type="PROSITE" id="PS50968">
    <property type="entry name" value="BIOTINYL_LIPOYL"/>
    <property type="match status" value="1"/>
</dbReference>
<reference evidence="8 9" key="2">
    <citation type="submission" date="2018-11" db="EMBL/GenBank/DDBJ databases">
        <title>Genomic Encyclopedia of Type Strains, Phase IV (KMG-IV): sequencing the most valuable type-strain genomes for metagenomic binning, comparative biology and taxonomic classification.</title>
        <authorList>
            <person name="Goeker M."/>
        </authorList>
    </citation>
    <scope>NUCLEOTIDE SEQUENCE [LARGE SCALE GENOMIC DNA]</scope>
    <source>
        <strain evidence="8 9">DSM 27783</strain>
    </source>
</reference>
<dbReference type="Gene3D" id="3.30.559.10">
    <property type="entry name" value="Chloramphenicol acetyltransferase-like domain"/>
    <property type="match status" value="1"/>
</dbReference>
<evidence type="ECO:0000256" key="2">
    <source>
        <dbReference type="ARBA" id="ARBA00007317"/>
    </source>
</evidence>
<dbReference type="SUPFAM" id="SSF51230">
    <property type="entry name" value="Single hybrid motif"/>
    <property type="match status" value="1"/>
</dbReference>
<comment type="similarity">
    <text evidence="2 4">Belongs to the 2-oxoacid dehydrogenase family.</text>
</comment>
<keyword evidence="3 4" id="KW-0450">Lipoyl</keyword>
<proteinExistence type="inferred from homology"/>
<dbReference type="InterPro" id="IPR001078">
    <property type="entry name" value="2-oxoacid_DH_actylTfrase"/>
</dbReference>
<comment type="cofactor">
    <cofactor evidence="1 4">
        <name>(R)-lipoate</name>
        <dbReference type="ChEBI" id="CHEBI:83088"/>
    </cofactor>
</comment>
<dbReference type="GO" id="GO:0045254">
    <property type="term" value="C:pyruvate dehydrogenase complex"/>
    <property type="evidence" value="ECO:0007669"/>
    <property type="project" value="InterPro"/>
</dbReference>
<feature type="region of interest" description="Disordered" evidence="5">
    <location>
        <begin position="79"/>
        <end position="105"/>
    </location>
</feature>
<dbReference type="EMBL" id="CP027432">
    <property type="protein sequence ID" value="QCI28254.1"/>
    <property type="molecule type" value="Genomic_DNA"/>
</dbReference>
<evidence type="ECO:0000313" key="8">
    <source>
        <dbReference type="EMBL" id="ROR41032.1"/>
    </source>
</evidence>
<evidence type="ECO:0000313" key="10">
    <source>
        <dbReference type="Proteomes" id="UP000298805"/>
    </source>
</evidence>
<protein>
    <recommendedName>
        <fullName evidence="4">Dihydrolipoamide acetyltransferase component of pyruvate dehydrogenase complex</fullName>
        <ecNumber evidence="4">2.3.1.-</ecNumber>
    </recommendedName>
</protein>
<dbReference type="InterPro" id="IPR023213">
    <property type="entry name" value="CAT-like_dom_sf"/>
</dbReference>
<evidence type="ECO:0000256" key="5">
    <source>
        <dbReference type="SAM" id="MobiDB-lite"/>
    </source>
</evidence>
<dbReference type="GO" id="GO:0008811">
    <property type="term" value="F:chloramphenicol O-acetyltransferase activity"/>
    <property type="evidence" value="ECO:0007669"/>
    <property type="project" value="InterPro"/>
</dbReference>
<dbReference type="InterPro" id="IPR003016">
    <property type="entry name" value="2-oxoA_DH_lipoyl-BS"/>
</dbReference>
<reference evidence="10" key="1">
    <citation type="submission" date="2018-03" db="EMBL/GenBank/DDBJ databases">
        <title>A comparative analysis of the Nautiliaceae.</title>
        <authorList>
            <person name="Grosche A."/>
            <person name="Smedile F."/>
            <person name="Vetriani C."/>
        </authorList>
    </citation>
    <scope>NUCLEOTIDE SEQUENCE [LARGE SCALE GENOMIC DNA]</scope>
    <source>
        <strain evidence="10">TB6</strain>
    </source>
</reference>
<feature type="compositionally biased region" description="Basic and acidic residues" evidence="5">
    <location>
        <begin position="79"/>
        <end position="100"/>
    </location>
</feature>
<keyword evidence="10" id="KW-1185">Reference proteome</keyword>
<dbReference type="AlphaFoldDB" id="A0AAJ4UYM3"/>
<dbReference type="RefSeq" id="WP_123351930.1">
    <property type="nucleotide sequence ID" value="NZ_CP027432.2"/>
</dbReference>
<dbReference type="SUPFAM" id="SSF52777">
    <property type="entry name" value="CoA-dependent acyltransferases"/>
    <property type="match status" value="1"/>
</dbReference>
<dbReference type="SMART" id="SM01059">
    <property type="entry name" value="CAT"/>
    <property type="match status" value="1"/>
</dbReference>
<name>A0AAJ4UYM3_9BACT</name>
<evidence type="ECO:0000313" key="7">
    <source>
        <dbReference type="EMBL" id="QCI28254.1"/>
    </source>
</evidence>
<dbReference type="CDD" id="cd06849">
    <property type="entry name" value="lipoyl_domain"/>
    <property type="match status" value="1"/>
</dbReference>
<dbReference type="EMBL" id="RJVK01000001">
    <property type="protein sequence ID" value="ROR41032.1"/>
    <property type="molecule type" value="Genomic_DNA"/>
</dbReference>
<dbReference type="Proteomes" id="UP000298805">
    <property type="component" value="Chromosome"/>
</dbReference>
<evidence type="ECO:0000313" key="9">
    <source>
        <dbReference type="Proteomes" id="UP000272781"/>
    </source>
</evidence>
<feature type="domain" description="Lipoyl-binding" evidence="6">
    <location>
        <begin position="2"/>
        <end position="77"/>
    </location>
</feature>
<evidence type="ECO:0000259" key="6">
    <source>
        <dbReference type="PROSITE" id="PS50968"/>
    </source>
</evidence>
<dbReference type="InterPro" id="IPR000089">
    <property type="entry name" value="Biotin_lipoyl"/>
</dbReference>
<gene>
    <name evidence="7" type="ORF">C6V80_04565</name>
    <name evidence="8" type="ORF">EDC58_0516</name>
</gene>
<dbReference type="Pfam" id="PF00198">
    <property type="entry name" value="2-oxoacid_dh"/>
    <property type="match status" value="1"/>
</dbReference>
<organism evidence="8 9">
    <name type="scientific">Caminibacter pacificus</name>
    <dbReference type="NCBI Taxonomy" id="1424653"/>
    <lineage>
        <taxon>Bacteria</taxon>
        <taxon>Pseudomonadati</taxon>
        <taxon>Campylobacterota</taxon>
        <taxon>Epsilonproteobacteria</taxon>
        <taxon>Nautiliales</taxon>
        <taxon>Nautiliaceae</taxon>
        <taxon>Caminibacter</taxon>
    </lineage>
</organism>
<dbReference type="InterPro" id="IPR045257">
    <property type="entry name" value="E2/Pdx1"/>
</dbReference>
<keyword evidence="8" id="KW-0670">Pyruvate</keyword>
<dbReference type="PANTHER" id="PTHR23151:SF75">
    <property type="entry name" value="DIHYDROLIPOYLLYSINE-RESIDUE ACETYLTRANSFERASE COMPONENT 5 OF PYRUVATE DEHYDROGENASE COMPLEX, CHLOROPLASTIC"/>
    <property type="match status" value="1"/>
</dbReference>
<sequence>MEYKVTMPILSDTMDKGKLIKWYVKEGDRVKKGDKLCEVESDKATMDIESFVNGRVKKILVKEGEEVPVKSVIAVIESEESKQETKNEQEEIKETKEKSSKTNTDSSIDIDELINSIVNEPSKKVSGSASPAAKQKAKKLGIDIESLQKSGELPTPAHEKDIDEVIIKKYFSPKAAKLIKEYGLDFDIFELNRKIESDEVMKYIKTNNIPKITKLSPNQIAVIKTVQNAIKKPTFFVFEEVEITKKENIKLTAQIIKALATAMQKHPLTRSILKDNELLTYPTSNISVAVARDDGLFMCVIKNAEDKSLEEINEWLKEIKTKKLSIEDLSGSTFGISNLGMFNIKSFTALINDNDAGIAAFGALNNNKMEVSFTIDHRILNGVDAAKFINDFKEECKNV</sequence>
<evidence type="ECO:0000256" key="1">
    <source>
        <dbReference type="ARBA" id="ARBA00001938"/>
    </source>
</evidence>
<dbReference type="InterPro" id="IPR001707">
    <property type="entry name" value="Cmp_AcTrfase"/>
</dbReference>
<accession>A0AAJ4UYM3</accession>
<keyword evidence="4" id="KW-0808">Transferase</keyword>
<dbReference type="EC" id="2.3.1.-" evidence="4"/>
<dbReference type="InterPro" id="IPR011053">
    <property type="entry name" value="Single_hybrid_motif"/>
</dbReference>
<dbReference type="GO" id="GO:0004742">
    <property type="term" value="F:dihydrolipoyllysine-residue acetyltransferase activity"/>
    <property type="evidence" value="ECO:0007669"/>
    <property type="project" value="TreeGrafter"/>
</dbReference>
<dbReference type="GO" id="GO:0006086">
    <property type="term" value="P:pyruvate decarboxylation to acetyl-CoA"/>
    <property type="evidence" value="ECO:0007669"/>
    <property type="project" value="InterPro"/>
</dbReference>
<reference evidence="7" key="3">
    <citation type="submission" date="2019-06" db="EMBL/GenBank/DDBJ databases">
        <title>A comparative analysis of the Nautiliaceae.</title>
        <authorList>
            <person name="Grosche A."/>
            <person name="Smedile F."/>
            <person name="Vetriani C."/>
        </authorList>
    </citation>
    <scope>NUCLEOTIDE SEQUENCE</scope>
    <source>
        <strain evidence="7">TB6</strain>
    </source>
</reference>
<evidence type="ECO:0000256" key="3">
    <source>
        <dbReference type="ARBA" id="ARBA00022823"/>
    </source>
</evidence>
<dbReference type="Pfam" id="PF00364">
    <property type="entry name" value="Biotin_lipoyl"/>
    <property type="match status" value="1"/>
</dbReference>
<keyword evidence="4" id="KW-0012">Acyltransferase</keyword>
<dbReference type="Gene3D" id="2.40.50.100">
    <property type="match status" value="1"/>
</dbReference>
<evidence type="ECO:0000256" key="4">
    <source>
        <dbReference type="RuleBase" id="RU003423"/>
    </source>
</evidence>
<dbReference type="PANTHER" id="PTHR23151">
    <property type="entry name" value="DIHYDROLIPOAMIDE ACETYL/SUCCINYL-TRANSFERASE-RELATED"/>
    <property type="match status" value="1"/>
</dbReference>
<dbReference type="PROSITE" id="PS00189">
    <property type="entry name" value="LIPOYL"/>
    <property type="match status" value="1"/>
</dbReference>